<evidence type="ECO:0000256" key="2">
    <source>
        <dbReference type="SAM" id="Phobius"/>
    </source>
</evidence>
<feature type="transmembrane region" description="Helical" evidence="2">
    <location>
        <begin position="205"/>
        <end position="226"/>
    </location>
</feature>
<protein>
    <recommendedName>
        <fullName evidence="5">DUF2537 domain-containing protein</fullName>
    </recommendedName>
</protein>
<keyword evidence="4" id="KW-1185">Reference proteome</keyword>
<dbReference type="Proteomes" id="UP001268819">
    <property type="component" value="Unassembled WGS sequence"/>
</dbReference>
<organism evidence="3 4">
    <name type="scientific">Saccharothrix longispora</name>
    <dbReference type="NCBI Taxonomy" id="33920"/>
    <lineage>
        <taxon>Bacteria</taxon>
        <taxon>Bacillati</taxon>
        <taxon>Actinomycetota</taxon>
        <taxon>Actinomycetes</taxon>
        <taxon>Pseudonocardiales</taxon>
        <taxon>Pseudonocardiaceae</taxon>
        <taxon>Saccharothrix</taxon>
    </lineage>
</organism>
<keyword evidence="2" id="KW-0812">Transmembrane</keyword>
<feature type="transmembrane region" description="Helical" evidence="2">
    <location>
        <begin position="177"/>
        <end position="198"/>
    </location>
</feature>
<evidence type="ECO:0008006" key="5">
    <source>
        <dbReference type="Google" id="ProtNLM"/>
    </source>
</evidence>
<feature type="compositionally biased region" description="Low complexity" evidence="1">
    <location>
        <begin position="85"/>
        <end position="98"/>
    </location>
</feature>
<reference evidence="3 4" key="1">
    <citation type="submission" date="2023-07" db="EMBL/GenBank/DDBJ databases">
        <title>Sequencing the genomes of 1000 actinobacteria strains.</title>
        <authorList>
            <person name="Klenk H.-P."/>
        </authorList>
    </citation>
    <scope>NUCLEOTIDE SEQUENCE [LARGE SCALE GENOMIC DNA]</scope>
    <source>
        <strain evidence="3 4">DSM 43749</strain>
    </source>
</reference>
<feature type="transmembrane region" description="Helical" evidence="2">
    <location>
        <begin position="150"/>
        <end position="171"/>
    </location>
</feature>
<dbReference type="InterPro" id="IPR024244">
    <property type="entry name" value="DUF2537"/>
</dbReference>
<keyword evidence="2" id="KW-1133">Transmembrane helix</keyword>
<name>A0ABU1Q4S8_9PSEU</name>
<feature type="region of interest" description="Disordered" evidence="1">
    <location>
        <begin position="82"/>
        <end position="146"/>
    </location>
</feature>
<feature type="compositionally biased region" description="Basic and acidic residues" evidence="1">
    <location>
        <begin position="102"/>
        <end position="128"/>
    </location>
</feature>
<evidence type="ECO:0000313" key="4">
    <source>
        <dbReference type="Proteomes" id="UP001268819"/>
    </source>
</evidence>
<accession>A0ABU1Q4S8</accession>
<dbReference type="EMBL" id="JAVDSG010000001">
    <property type="protein sequence ID" value="MDR6597885.1"/>
    <property type="molecule type" value="Genomic_DNA"/>
</dbReference>
<proteinExistence type="predicted"/>
<dbReference type="RefSeq" id="WP_310311656.1">
    <property type="nucleotide sequence ID" value="NZ_BAAAXB010000001.1"/>
</dbReference>
<evidence type="ECO:0000313" key="3">
    <source>
        <dbReference type="EMBL" id="MDR6597885.1"/>
    </source>
</evidence>
<sequence length="227" mass="23712">MELRVQDGRAVLAGSDDAGEHEVDPHTLPLGAGLAEALHEWAKVADAVSRTDSPSEGVAGALVARRGRQLAGRLAADMGSPVRYTDPVTGDVVTVDVPAAEDEPRPDESRPDEPRPDEPRPGEARPDGPDDAADAEAGQAPEPTPWGTGLTVSLITAAVVTFTVFTLSVGLGETSQWLALLANVLVVGGISPSVWLARRVPVWRWVAYGVVAGVLAAWLSLLLNGLL</sequence>
<dbReference type="Pfam" id="PF10801">
    <property type="entry name" value="DUF2537"/>
    <property type="match status" value="1"/>
</dbReference>
<gene>
    <name evidence="3" type="ORF">J2S66_006269</name>
</gene>
<keyword evidence="2" id="KW-0472">Membrane</keyword>
<evidence type="ECO:0000256" key="1">
    <source>
        <dbReference type="SAM" id="MobiDB-lite"/>
    </source>
</evidence>
<comment type="caution">
    <text evidence="3">The sequence shown here is derived from an EMBL/GenBank/DDBJ whole genome shotgun (WGS) entry which is preliminary data.</text>
</comment>